<dbReference type="Proteomes" id="UP001175271">
    <property type="component" value="Unassembled WGS sequence"/>
</dbReference>
<evidence type="ECO:0008006" key="4">
    <source>
        <dbReference type="Google" id="ProtNLM"/>
    </source>
</evidence>
<organism evidence="2 3">
    <name type="scientific">Steinernema hermaphroditum</name>
    <dbReference type="NCBI Taxonomy" id="289476"/>
    <lineage>
        <taxon>Eukaryota</taxon>
        <taxon>Metazoa</taxon>
        <taxon>Ecdysozoa</taxon>
        <taxon>Nematoda</taxon>
        <taxon>Chromadorea</taxon>
        <taxon>Rhabditida</taxon>
        <taxon>Tylenchina</taxon>
        <taxon>Panagrolaimomorpha</taxon>
        <taxon>Strongyloidoidea</taxon>
        <taxon>Steinernematidae</taxon>
        <taxon>Steinernema</taxon>
    </lineage>
</organism>
<evidence type="ECO:0000313" key="3">
    <source>
        <dbReference type="Proteomes" id="UP001175271"/>
    </source>
</evidence>
<proteinExistence type="predicted"/>
<dbReference type="EMBL" id="JAUCMV010000005">
    <property type="protein sequence ID" value="KAK0398996.1"/>
    <property type="molecule type" value="Genomic_DNA"/>
</dbReference>
<feature type="region of interest" description="Disordered" evidence="1">
    <location>
        <begin position="325"/>
        <end position="417"/>
    </location>
</feature>
<feature type="compositionally biased region" description="Basic and acidic residues" evidence="1">
    <location>
        <begin position="360"/>
        <end position="377"/>
    </location>
</feature>
<comment type="caution">
    <text evidence="2">The sequence shown here is derived from an EMBL/GenBank/DDBJ whole genome shotgun (WGS) entry which is preliminary data.</text>
</comment>
<name>A0AA39H588_9BILA</name>
<dbReference type="Gene3D" id="3.40.630.30">
    <property type="match status" value="1"/>
</dbReference>
<sequence length="901" mass="100863">MSLLRKAVFQQLIQKRTMANAITLNLRGEKFFVRQADRNDTNTIVNYLATRFVVEEPHCRSINMTVADGTSILPLILDSAIDHGMTQLVYESDGKTLAGLRIWGIGERHPKEDKPWPELTYNASLLAKLLIQAKDEFWKIIDPNVQRVLRREITSVAAHHQRKGIAKFLATYQADDESLKNLQVQGIVSKASSLANQRLLLSQGYKLIYEIKHSDFLDDNGNQIFKCDDGKIYTPKEHYYPKATYLQRSKMARSSRLPMAGVKVSDRMIFEYQVDDSSSPLSLNFLFVRPASEDAFPSTCFSTLIDYGLRPSTRRTLRFSEASVIETMTHASKPTSPEEGGADGDGKSSPPEGKAAFSTDIEKKNDDHPSIEQRLEELFAPQRTPTRPATLKAPKKRPSSPPHSEENHEPPSSLMTPQIAGNESEVFLADMHDFSSAPHGIIPNLSSAHSELPTTHLLRHIIGTGSSSGNRTRREVLTPTCPLSAGQAEHLQCASDFDCVEGVSCIPYGDTIRPSTCHFLFCSKHRENTFCVNDYQCGLKGACLMTLEGTKKCICFVALLAIYAEHVQIESSQVKIEHVGMAKELVSSLKQCTMLECTYAVESQHISKIETPDTLIEMEGTIMEDSATSTQIKSFEAVMTKKAEAKDRSQDDEPMEESVTHNSAALSITPVEAFKPVFLDVDGAVKDLKASAKELIFKNLQHDIRSSTDELDSKMVDLWQSDQRITKAIEELDASVLGRKLYSVCEHDSFYVQHDWFNIVSEVNSTHIEQLPGQIEIAEAKAAGQIQKQAAIHKLPELEKKMREMSKSVWTSLHGTNVQTIIKEIVEAPQRRHELSVRRTQCIRQQAEYWKAYHQFLMQEKIINDEKDWLEGTAQPVAPGSEVDAVSSEPLRDRASGGARI</sequence>
<feature type="region of interest" description="Disordered" evidence="1">
    <location>
        <begin position="874"/>
        <end position="901"/>
    </location>
</feature>
<evidence type="ECO:0000256" key="1">
    <source>
        <dbReference type="SAM" id="MobiDB-lite"/>
    </source>
</evidence>
<protein>
    <recommendedName>
        <fullName evidence="4">N-acetyltransferase domain-containing protein</fullName>
    </recommendedName>
</protein>
<dbReference type="PANTHER" id="PTHR20905">
    <property type="entry name" value="N-ACETYLTRANSFERASE-RELATED"/>
    <property type="match status" value="1"/>
</dbReference>
<reference evidence="2" key="1">
    <citation type="submission" date="2023-06" db="EMBL/GenBank/DDBJ databases">
        <title>Genomic analysis of the entomopathogenic nematode Steinernema hermaphroditum.</title>
        <authorList>
            <person name="Schwarz E.M."/>
            <person name="Heppert J.K."/>
            <person name="Baniya A."/>
            <person name="Schwartz H.T."/>
            <person name="Tan C.-H."/>
            <person name="Antoshechkin I."/>
            <person name="Sternberg P.W."/>
            <person name="Goodrich-Blair H."/>
            <person name="Dillman A.R."/>
        </authorList>
    </citation>
    <scope>NUCLEOTIDE SEQUENCE</scope>
    <source>
        <strain evidence="2">PS9179</strain>
        <tissue evidence="2">Whole animal</tissue>
    </source>
</reference>
<dbReference type="GO" id="GO:0008080">
    <property type="term" value="F:N-acetyltransferase activity"/>
    <property type="evidence" value="ECO:0007669"/>
    <property type="project" value="TreeGrafter"/>
</dbReference>
<dbReference type="AlphaFoldDB" id="A0AA39H588"/>
<evidence type="ECO:0000313" key="2">
    <source>
        <dbReference type="EMBL" id="KAK0398996.1"/>
    </source>
</evidence>
<accession>A0AA39H588</accession>
<keyword evidence="3" id="KW-1185">Reference proteome</keyword>
<gene>
    <name evidence="2" type="ORF">QR680_002855</name>
</gene>
<dbReference type="PANTHER" id="PTHR20905:SF30">
    <property type="entry name" value="N-ACETYLTRANSFERASE DOMAIN-CONTAINING PROTEIN"/>
    <property type="match status" value="1"/>
</dbReference>